<feature type="compositionally biased region" description="Polar residues" evidence="3">
    <location>
        <begin position="467"/>
        <end position="483"/>
    </location>
</feature>
<feature type="coiled-coil region" evidence="2">
    <location>
        <begin position="1924"/>
        <end position="1951"/>
    </location>
</feature>
<feature type="region of interest" description="Disordered" evidence="3">
    <location>
        <begin position="1"/>
        <end position="78"/>
    </location>
</feature>
<feature type="compositionally biased region" description="Polar residues" evidence="3">
    <location>
        <begin position="364"/>
        <end position="374"/>
    </location>
</feature>
<feature type="coiled-coil region" evidence="2">
    <location>
        <begin position="1863"/>
        <end position="1890"/>
    </location>
</feature>
<evidence type="ECO:0000256" key="3">
    <source>
        <dbReference type="SAM" id="MobiDB-lite"/>
    </source>
</evidence>
<feature type="transmembrane region" description="Helical" evidence="4">
    <location>
        <begin position="504"/>
        <end position="521"/>
    </location>
</feature>
<dbReference type="SMART" id="SM00054">
    <property type="entry name" value="EFh"/>
    <property type="match status" value="2"/>
</dbReference>
<keyword evidence="7" id="KW-1185">Reference proteome</keyword>
<evidence type="ECO:0000313" key="7">
    <source>
        <dbReference type="Proteomes" id="UP001189429"/>
    </source>
</evidence>
<feature type="region of interest" description="Disordered" evidence="3">
    <location>
        <begin position="364"/>
        <end position="441"/>
    </location>
</feature>
<dbReference type="PROSITE" id="PS50222">
    <property type="entry name" value="EF_HAND_2"/>
    <property type="match status" value="2"/>
</dbReference>
<keyword evidence="4" id="KW-1133">Transmembrane helix</keyword>
<feature type="transmembrane region" description="Helical" evidence="4">
    <location>
        <begin position="222"/>
        <end position="247"/>
    </location>
</feature>
<dbReference type="PROSITE" id="PS00018">
    <property type="entry name" value="EF_HAND_1"/>
    <property type="match status" value="1"/>
</dbReference>
<feature type="region of interest" description="Disordered" evidence="3">
    <location>
        <begin position="467"/>
        <end position="499"/>
    </location>
</feature>
<accession>A0ABN9XJY9</accession>
<organism evidence="6 7">
    <name type="scientific">Prorocentrum cordatum</name>
    <dbReference type="NCBI Taxonomy" id="2364126"/>
    <lineage>
        <taxon>Eukaryota</taxon>
        <taxon>Sar</taxon>
        <taxon>Alveolata</taxon>
        <taxon>Dinophyceae</taxon>
        <taxon>Prorocentrales</taxon>
        <taxon>Prorocentraceae</taxon>
        <taxon>Prorocentrum</taxon>
    </lineage>
</organism>
<dbReference type="Pfam" id="PF13499">
    <property type="entry name" value="EF-hand_7"/>
    <property type="match status" value="1"/>
</dbReference>
<feature type="domain" description="EF-hand" evidence="5">
    <location>
        <begin position="106"/>
        <end position="141"/>
    </location>
</feature>
<feature type="compositionally biased region" description="Basic and acidic residues" evidence="3">
    <location>
        <begin position="1"/>
        <end position="32"/>
    </location>
</feature>
<keyword evidence="4" id="KW-0472">Membrane</keyword>
<dbReference type="InterPro" id="IPR018247">
    <property type="entry name" value="EF_Hand_1_Ca_BS"/>
</dbReference>
<feature type="domain" description="EF-hand" evidence="5">
    <location>
        <begin position="142"/>
        <end position="177"/>
    </location>
</feature>
<keyword evidence="2" id="KW-0175">Coiled coil</keyword>
<evidence type="ECO:0000256" key="4">
    <source>
        <dbReference type="SAM" id="Phobius"/>
    </source>
</evidence>
<name>A0ABN9XJY9_9DINO</name>
<reference evidence="6" key="1">
    <citation type="submission" date="2023-10" db="EMBL/GenBank/DDBJ databases">
        <authorList>
            <person name="Chen Y."/>
            <person name="Shah S."/>
            <person name="Dougan E. K."/>
            <person name="Thang M."/>
            <person name="Chan C."/>
        </authorList>
    </citation>
    <scope>NUCLEOTIDE SEQUENCE [LARGE SCALE GENOMIC DNA]</scope>
</reference>
<evidence type="ECO:0000313" key="6">
    <source>
        <dbReference type="EMBL" id="CAK0900116.1"/>
    </source>
</evidence>
<dbReference type="Proteomes" id="UP001189429">
    <property type="component" value="Unassembled WGS sequence"/>
</dbReference>
<dbReference type="SUPFAM" id="SSF47473">
    <property type="entry name" value="EF-hand"/>
    <property type="match status" value="1"/>
</dbReference>
<feature type="transmembrane region" description="Helical" evidence="4">
    <location>
        <begin position="190"/>
        <end position="210"/>
    </location>
</feature>
<proteinExistence type="predicted"/>
<sequence length="1958" mass="208547">MEWHSLRRSDRLEGDASADPPKRKMPRMERAAKARAAASQDQARQEEIKSKVNIARETARSKGRSNHSDASDDIGGAERVPPQHLQAVLFWNQNKDLDDVAAQQSVPTEMLEMAFQEIDEDSSGFIVVEELVEALHMCGLKAHPKAVERIILDMDKNNDGDIDIVEFCEFFRQLEELSQFHHKAKARAQFCSILCNCCFFLNLALVFVLIPRPLAPTVDPDLYQIVRTCLIAMIIGLGVLFMCVIGLPATKLSIGKHVEGWVHYYDQIQIAKTTLKPVQAAAPGETAEATDDPEKLRAAAWTAVQKRQLALPGVPPTVSAGMLQEQDCEPPGVIADASGNFIRYDPAAYSRAAFKAIEARQPKNFNPMHTSNVTELPGDPSMSRAPKALTSGSAWKSSPWAEPIEDQPRGPQNTGRFGHAALGNSARPELGNASGGTSQGMAALPAPEQVLEQVDLDADWESRYKYSKQTSEGGARDSYQTEGSEVFQRPHGAPRGRARPRGRAAELAAALLLALGSPAGATSMREASRGAGASPGALLQERLESLQRRECLAREEMATRIYPIEKHPVESYVVRRSLPATSVGDVHLKVGDVQLTRVVATVTLARKSDSVFSFGLHGDGGAAMAMVEGFLDKVDFVLPESAYEGLAKGFSSVENWFGTLGGLVDGDYGQIEKLKVSANISMSGDVRTDERGKWELEPDTQTSKAKFDIGSGGLVLSIINSIMAGSGGKAAEEAIFDLLWPQVLELLPAWAGVALGTVPKSEGNVEHKIEFDAWCESPKGRLCPAHLMQLKGTMKSTAHVLAKPVLQKLAEQGDAGVLSAVADAYRESDAVVGGLKGEFTVDLGLSKEHALSLRARPNLDVPLRLLQALGPDVRPEDFLPGSGRLSLQAGRLDVRDGVIQLPQIRVDNAHLPIGAGKDTIEIRGALEEFTVELVDPTGCKPKPSGENASEVFDQLCGLVGEGAPLTVSAPGVTLGMDRVSGVQLEPWGGGDTFTATYASKGVSEFLEEVDDRLAMPSNVRTAPPDSGDGVVPPQFQRPHDRALPTWDVGSLLRHVNVSFGGSVTTVTTEGSELVEVTVSADVAGSFFLGPSVLRAALDGADNDLGYMHLVAGGWYGTGPGRGGSGSSPDQAALVRLSCGGLELYKVSPGGRPYAALPHITLDLAKDEDWQMLGAGEPEEFQQMLCFKVKATDGFLFFSSGAEHFFCPASRPLGRSLEAALKLQRGRLEAARAQTASCEGDRGACPARPDGTWFKPSEVYDRTTWQPQFKAPGDPAMERSPNEQWLHAASALGLACARLFSGLEVWAAREGQPTPAPPAVAVDEAPCLGSSRGHRSPMNPLLNGESEISSLWGKLSRCLALARKPAPREETRLRGAMSSVLEGIQGAASTFGTVGDVEARLKSSLRGGLLLTMLSDSSNACLVLAALLDDWAAAPGAAAAVAAEEQLLQAPSGPRAALRGQLARLEALRAALAEELAEPEGAGRPVWTPESLLGCGALRWFWRARFAGQVRAPVEGLADAISHQYEPLDLEERAELAAWLRPNEQGMVSLADAALLLDAPGVWRGALFAASCAELCPAAVVQAVAAAGGDRHLGMTAADIVEESREKRRCVLLPAWTREQLRGDRVALTLLGALGMEVALDVPGGAGGLLVQFPSSGVPRHLLRAGSALSRAAAELLGPRAAASLPATQVSVPLCVASLVAPARRKKPSEPSSGAFSRACTGARGPCSPTCWSCRRACKGAARRGWPRGWRRRGAGARSSALHAARQGWSAASSGRSSTLEHAVIVAQLRGNAAEEDVSAAGPQLPGLLEEAAAAEEDAALLAEIGWCIRQRVAIRRGLSRIEDALRVEEASVSKSWARIKHGSDELAGRVARAERELAELAAGLAAKREAARAEADAVWEARLELAEGMVLVGAVEAGAAKAAEAALEDELQVLRSRCEDLHRKCSRAKAAGSPRKRR</sequence>
<keyword evidence="4" id="KW-0812">Transmembrane</keyword>
<dbReference type="CDD" id="cd00051">
    <property type="entry name" value="EFh"/>
    <property type="match status" value="1"/>
</dbReference>
<gene>
    <name evidence="6" type="ORF">PCOR1329_LOCUS77505</name>
</gene>
<evidence type="ECO:0000256" key="1">
    <source>
        <dbReference type="ARBA" id="ARBA00022837"/>
    </source>
</evidence>
<protein>
    <recommendedName>
        <fullName evidence="5">EF-hand domain-containing protein</fullName>
    </recommendedName>
</protein>
<comment type="caution">
    <text evidence="6">The sequence shown here is derived from an EMBL/GenBank/DDBJ whole genome shotgun (WGS) entry which is preliminary data.</text>
</comment>
<dbReference type="Gene3D" id="1.10.238.10">
    <property type="entry name" value="EF-hand"/>
    <property type="match status" value="1"/>
</dbReference>
<keyword evidence="1" id="KW-0106">Calcium</keyword>
<evidence type="ECO:0000256" key="2">
    <source>
        <dbReference type="SAM" id="Coils"/>
    </source>
</evidence>
<dbReference type="InterPro" id="IPR002048">
    <property type="entry name" value="EF_hand_dom"/>
</dbReference>
<evidence type="ECO:0000259" key="5">
    <source>
        <dbReference type="PROSITE" id="PS50222"/>
    </source>
</evidence>
<dbReference type="EMBL" id="CAUYUJ010020726">
    <property type="protein sequence ID" value="CAK0900116.1"/>
    <property type="molecule type" value="Genomic_DNA"/>
</dbReference>
<dbReference type="InterPro" id="IPR011992">
    <property type="entry name" value="EF-hand-dom_pair"/>
</dbReference>